<feature type="transmembrane region" description="Helical" evidence="1">
    <location>
        <begin position="13"/>
        <end position="32"/>
    </location>
</feature>
<dbReference type="EMBL" id="UINC01148262">
    <property type="protein sequence ID" value="SVD40050.1"/>
    <property type="molecule type" value="Genomic_DNA"/>
</dbReference>
<accession>A0A382V0R4</accession>
<organism evidence="2">
    <name type="scientific">marine metagenome</name>
    <dbReference type="NCBI Taxonomy" id="408172"/>
    <lineage>
        <taxon>unclassified sequences</taxon>
        <taxon>metagenomes</taxon>
        <taxon>ecological metagenomes</taxon>
    </lineage>
</organism>
<reference evidence="2" key="1">
    <citation type="submission" date="2018-05" db="EMBL/GenBank/DDBJ databases">
        <authorList>
            <person name="Lanie J.A."/>
            <person name="Ng W.-L."/>
            <person name="Kazmierczak K.M."/>
            <person name="Andrzejewski T.M."/>
            <person name="Davidsen T.M."/>
            <person name="Wayne K.J."/>
            <person name="Tettelin H."/>
            <person name="Glass J.I."/>
            <person name="Rusch D."/>
            <person name="Podicherti R."/>
            <person name="Tsui H.-C.T."/>
            <person name="Winkler M.E."/>
        </authorList>
    </citation>
    <scope>NUCLEOTIDE SEQUENCE</scope>
</reference>
<keyword evidence="1" id="KW-0472">Membrane</keyword>
<protein>
    <submittedName>
        <fullName evidence="2">Uncharacterized protein</fullName>
    </submittedName>
</protein>
<proteinExistence type="predicted"/>
<name>A0A382V0R4_9ZZZZ</name>
<evidence type="ECO:0000313" key="2">
    <source>
        <dbReference type="EMBL" id="SVD40050.1"/>
    </source>
</evidence>
<dbReference type="AlphaFoldDB" id="A0A382V0R4"/>
<sequence>MRVGAFLKLMLEIILWTKWSCYAIILANLLMVRDFLLARS</sequence>
<evidence type="ECO:0000256" key="1">
    <source>
        <dbReference type="SAM" id="Phobius"/>
    </source>
</evidence>
<keyword evidence="1" id="KW-1133">Transmembrane helix</keyword>
<gene>
    <name evidence="2" type="ORF">METZ01_LOCUS392904</name>
</gene>
<keyword evidence="1" id="KW-0812">Transmembrane</keyword>